<sequence length="318" mass="36815">MKCEILEALTNYTRKTMTEAEYRRYTARKELLAEEVFEEKNDIFINLHLSRANMGKQLHGHDFFELNYVLSGECTQTLGSGEQILLKEGSLCILNPNARHSLNIENDSNIVLNILIKKSLFNSTFWSLIEQHEHIGPFFLSYFLSQDKSSNFLIFNSSLTPDLVELTDRICGEYLNKPLYYKVTLRCLLVVFFTEIIRYSTIQINTHTFTSKVSVQITALFQYLSLNYATATLVSTAEYFHYHPNYLSAFVKKHTGKNFKTLLNDIKLSQANYYLLNTNMSIQSISDELGFSQLCNFYDFIKKAYGTTPAKYRQNALK</sequence>
<dbReference type="InterPro" id="IPR009057">
    <property type="entry name" value="Homeodomain-like_sf"/>
</dbReference>
<feature type="domain" description="HTH araC/xylS-type" evidence="4">
    <location>
        <begin position="218"/>
        <end position="315"/>
    </location>
</feature>
<dbReference type="RefSeq" id="WP_117630338.1">
    <property type="nucleotide sequence ID" value="NZ_QSON01000001.1"/>
</dbReference>
<name>A0A374PDB9_9FIRM</name>
<keyword evidence="2" id="KW-0238">DNA-binding</keyword>
<evidence type="ECO:0000313" key="6">
    <source>
        <dbReference type="Proteomes" id="UP000263014"/>
    </source>
</evidence>
<dbReference type="Gene3D" id="2.60.120.10">
    <property type="entry name" value="Jelly Rolls"/>
    <property type="match status" value="1"/>
</dbReference>
<evidence type="ECO:0000313" key="5">
    <source>
        <dbReference type="EMBL" id="RGJ08108.1"/>
    </source>
</evidence>
<dbReference type="EMBL" id="QSON01000001">
    <property type="protein sequence ID" value="RGJ08108.1"/>
    <property type="molecule type" value="Genomic_DNA"/>
</dbReference>
<dbReference type="SMART" id="SM00342">
    <property type="entry name" value="HTH_ARAC"/>
    <property type="match status" value="1"/>
</dbReference>
<gene>
    <name evidence="5" type="ORF">DXD79_01495</name>
</gene>
<keyword evidence="3" id="KW-0804">Transcription</keyword>
<dbReference type="Gene3D" id="1.10.10.60">
    <property type="entry name" value="Homeodomain-like"/>
    <property type="match status" value="2"/>
</dbReference>
<dbReference type="AlphaFoldDB" id="A0A374PDB9"/>
<dbReference type="GO" id="GO:0003700">
    <property type="term" value="F:DNA-binding transcription factor activity"/>
    <property type="evidence" value="ECO:0007669"/>
    <property type="project" value="InterPro"/>
</dbReference>
<evidence type="ECO:0000256" key="3">
    <source>
        <dbReference type="ARBA" id="ARBA00023163"/>
    </source>
</evidence>
<dbReference type="SUPFAM" id="SSF51215">
    <property type="entry name" value="Regulatory protein AraC"/>
    <property type="match status" value="1"/>
</dbReference>
<dbReference type="Pfam" id="PF12833">
    <property type="entry name" value="HTH_18"/>
    <property type="match status" value="1"/>
</dbReference>
<organism evidence="5 6">
    <name type="scientific">Hungatella hathewayi</name>
    <dbReference type="NCBI Taxonomy" id="154046"/>
    <lineage>
        <taxon>Bacteria</taxon>
        <taxon>Bacillati</taxon>
        <taxon>Bacillota</taxon>
        <taxon>Clostridia</taxon>
        <taxon>Lachnospirales</taxon>
        <taxon>Lachnospiraceae</taxon>
        <taxon>Hungatella</taxon>
    </lineage>
</organism>
<dbReference type="InterPro" id="IPR018060">
    <property type="entry name" value="HTH_AraC"/>
</dbReference>
<reference evidence="5 6" key="1">
    <citation type="submission" date="2018-08" db="EMBL/GenBank/DDBJ databases">
        <title>A genome reference for cultivated species of the human gut microbiota.</title>
        <authorList>
            <person name="Zou Y."/>
            <person name="Xue W."/>
            <person name="Luo G."/>
        </authorList>
    </citation>
    <scope>NUCLEOTIDE SEQUENCE [LARGE SCALE GENOMIC DNA]</scope>
    <source>
        <strain evidence="5 6">TM09-12</strain>
    </source>
</reference>
<comment type="caution">
    <text evidence="5">The sequence shown here is derived from an EMBL/GenBank/DDBJ whole genome shotgun (WGS) entry which is preliminary data.</text>
</comment>
<dbReference type="SUPFAM" id="SSF46689">
    <property type="entry name" value="Homeodomain-like"/>
    <property type="match status" value="1"/>
</dbReference>
<dbReference type="PANTHER" id="PTHR43280">
    <property type="entry name" value="ARAC-FAMILY TRANSCRIPTIONAL REGULATOR"/>
    <property type="match status" value="1"/>
</dbReference>
<accession>A0A374PDB9</accession>
<dbReference type="Proteomes" id="UP000263014">
    <property type="component" value="Unassembled WGS sequence"/>
</dbReference>
<dbReference type="InterPro" id="IPR003313">
    <property type="entry name" value="AraC-bd"/>
</dbReference>
<dbReference type="PANTHER" id="PTHR43280:SF28">
    <property type="entry name" value="HTH-TYPE TRANSCRIPTIONAL ACTIVATOR RHAS"/>
    <property type="match status" value="1"/>
</dbReference>
<proteinExistence type="predicted"/>
<dbReference type="InterPro" id="IPR014710">
    <property type="entry name" value="RmlC-like_jellyroll"/>
</dbReference>
<evidence type="ECO:0000259" key="4">
    <source>
        <dbReference type="PROSITE" id="PS01124"/>
    </source>
</evidence>
<evidence type="ECO:0000256" key="2">
    <source>
        <dbReference type="ARBA" id="ARBA00023125"/>
    </source>
</evidence>
<dbReference type="PROSITE" id="PS01124">
    <property type="entry name" value="HTH_ARAC_FAMILY_2"/>
    <property type="match status" value="1"/>
</dbReference>
<evidence type="ECO:0000256" key="1">
    <source>
        <dbReference type="ARBA" id="ARBA00023015"/>
    </source>
</evidence>
<keyword evidence="1" id="KW-0805">Transcription regulation</keyword>
<dbReference type="Pfam" id="PF02311">
    <property type="entry name" value="AraC_binding"/>
    <property type="match status" value="1"/>
</dbReference>
<dbReference type="GO" id="GO:0043565">
    <property type="term" value="F:sequence-specific DNA binding"/>
    <property type="evidence" value="ECO:0007669"/>
    <property type="project" value="InterPro"/>
</dbReference>
<protein>
    <submittedName>
        <fullName evidence="5">AraC family transcriptional regulator</fullName>
    </submittedName>
</protein>
<dbReference type="InterPro" id="IPR037923">
    <property type="entry name" value="HTH-like"/>
</dbReference>